<keyword evidence="3" id="KW-1185">Reference proteome</keyword>
<feature type="domain" description="Beta-lactamase hydrolase-like protein phosphatase-like" evidence="1">
    <location>
        <begin position="2"/>
        <end position="109"/>
    </location>
</feature>
<dbReference type="EMBL" id="FMJB01000047">
    <property type="protein sequence ID" value="SCM67635.1"/>
    <property type="molecule type" value="Genomic_DNA"/>
</dbReference>
<dbReference type="Gene3D" id="3.90.190.10">
    <property type="entry name" value="Protein tyrosine phosphatase superfamily"/>
    <property type="match status" value="1"/>
</dbReference>
<dbReference type="InterPro" id="IPR005939">
    <property type="entry name" value="BLH_phosphatase-like"/>
</dbReference>
<name>A0A1M4N0T0_9RHOB</name>
<dbReference type="SUPFAM" id="SSF52799">
    <property type="entry name" value="(Phosphotyrosine protein) phosphatases II"/>
    <property type="match status" value="1"/>
</dbReference>
<dbReference type="RefSeq" id="WP_072706278.1">
    <property type="nucleotide sequence ID" value="NZ_FMJB01000047.1"/>
</dbReference>
<protein>
    <recommendedName>
        <fullName evidence="1">Beta-lactamase hydrolase-like protein phosphatase-like domain-containing protein</fullName>
    </recommendedName>
</protein>
<dbReference type="NCBIfam" id="TIGR01244">
    <property type="entry name" value="TIGR01244 family sulfur transferase"/>
    <property type="match status" value="1"/>
</dbReference>
<dbReference type="CDD" id="cd14503">
    <property type="entry name" value="PTP-bact"/>
    <property type="match status" value="1"/>
</dbReference>
<dbReference type="Pfam" id="PF04273">
    <property type="entry name" value="BLH_phosphatase"/>
    <property type="match status" value="1"/>
</dbReference>
<sequence length="141" mass="15160">MDIRVITPHYSVSPQISPEDVPAIAEAGYKVLICNRPDAENPPQLWAEEVGKAAEAAGLEFHVHPVTHSTMTPEVIARHHDTLAAASGPVLAYCASGTRCSVLWSFAMAKEMPADEILAATEKAGYALGQLRPQLEMLARS</sequence>
<dbReference type="InterPro" id="IPR029021">
    <property type="entry name" value="Prot-tyrosine_phosphatase-like"/>
</dbReference>
<dbReference type="AlphaFoldDB" id="A0A1M4N0T0"/>
<gene>
    <name evidence="2" type="ORF">KARMA_1836</name>
</gene>
<evidence type="ECO:0000313" key="2">
    <source>
        <dbReference type="EMBL" id="SCM67635.1"/>
    </source>
</evidence>
<accession>A0A1M4N0T0</accession>
<dbReference type="Proteomes" id="UP000184085">
    <property type="component" value="Unassembled WGS sequence"/>
</dbReference>
<proteinExistence type="predicted"/>
<reference evidence="3" key="1">
    <citation type="submission" date="2016-09" db="EMBL/GenBank/DDBJ databases">
        <authorList>
            <person name="Wibberg D."/>
        </authorList>
    </citation>
    <scope>NUCLEOTIDE SEQUENCE [LARGE SCALE GENOMIC DNA]</scope>
</reference>
<evidence type="ECO:0000259" key="1">
    <source>
        <dbReference type="Pfam" id="PF04273"/>
    </source>
</evidence>
<evidence type="ECO:0000313" key="3">
    <source>
        <dbReference type="Proteomes" id="UP000184085"/>
    </source>
</evidence>
<dbReference type="GO" id="GO:0016787">
    <property type="term" value="F:hydrolase activity"/>
    <property type="evidence" value="ECO:0007669"/>
    <property type="project" value="InterPro"/>
</dbReference>
<organism evidence="2 3">
    <name type="scientific">Donghicola eburneus</name>
    <dbReference type="NCBI Taxonomy" id="393278"/>
    <lineage>
        <taxon>Bacteria</taxon>
        <taxon>Pseudomonadati</taxon>
        <taxon>Pseudomonadota</taxon>
        <taxon>Alphaproteobacteria</taxon>
        <taxon>Rhodobacterales</taxon>
        <taxon>Roseobacteraceae</taxon>
        <taxon>Donghicola</taxon>
    </lineage>
</organism>